<dbReference type="Gene3D" id="3.40.50.1820">
    <property type="entry name" value="alpha/beta hydrolase"/>
    <property type="match status" value="1"/>
</dbReference>
<keyword evidence="3" id="KW-0378">Hydrolase</keyword>
<dbReference type="InterPro" id="IPR013120">
    <property type="entry name" value="FAR_NAD-bd"/>
</dbReference>
<keyword evidence="4" id="KW-1185">Reference proteome</keyword>
<dbReference type="Proteomes" id="UP000294543">
    <property type="component" value="Unassembled WGS sequence"/>
</dbReference>
<evidence type="ECO:0000259" key="1">
    <source>
        <dbReference type="Pfam" id="PF00561"/>
    </source>
</evidence>
<comment type="caution">
    <text evidence="3">The sequence shown here is derived from an EMBL/GenBank/DDBJ whole genome shotgun (WGS) entry which is preliminary data.</text>
</comment>
<dbReference type="GO" id="GO:0016787">
    <property type="term" value="F:hydrolase activity"/>
    <property type="evidence" value="ECO:0007669"/>
    <property type="project" value="UniProtKB-KW"/>
</dbReference>
<dbReference type="InterPro" id="IPR000073">
    <property type="entry name" value="AB_hydrolase_1"/>
</dbReference>
<dbReference type="SUPFAM" id="SSF51735">
    <property type="entry name" value="NAD(P)-binding Rossmann-fold domains"/>
    <property type="match status" value="1"/>
</dbReference>
<dbReference type="GO" id="GO:0005737">
    <property type="term" value="C:cytoplasm"/>
    <property type="evidence" value="ECO:0007669"/>
    <property type="project" value="TreeGrafter"/>
</dbReference>
<reference evidence="3 4" key="1">
    <citation type="submission" date="2019-03" db="EMBL/GenBank/DDBJ databases">
        <title>Draft genome sequences of novel Actinobacteria.</title>
        <authorList>
            <person name="Sahin N."/>
            <person name="Ay H."/>
            <person name="Saygin H."/>
        </authorList>
    </citation>
    <scope>NUCLEOTIDE SEQUENCE [LARGE SCALE GENOMIC DNA]</scope>
    <source>
        <strain evidence="3 4">KC712</strain>
    </source>
</reference>
<organism evidence="3 4">
    <name type="scientific">Nonomuraea diastatica</name>
    <dbReference type="NCBI Taxonomy" id="1848329"/>
    <lineage>
        <taxon>Bacteria</taxon>
        <taxon>Bacillati</taxon>
        <taxon>Actinomycetota</taxon>
        <taxon>Actinomycetes</taxon>
        <taxon>Streptosporangiales</taxon>
        <taxon>Streptosporangiaceae</taxon>
        <taxon>Nonomuraea</taxon>
    </lineage>
</organism>
<dbReference type="AlphaFoldDB" id="A0A4R4VJU9"/>
<dbReference type="Pfam" id="PF07993">
    <property type="entry name" value="NAD_binding_4"/>
    <property type="match status" value="1"/>
</dbReference>
<protein>
    <submittedName>
        <fullName evidence="3">Alpha/beta fold hydrolase</fullName>
    </submittedName>
</protein>
<feature type="domain" description="AB hydrolase-1" evidence="1">
    <location>
        <begin position="388"/>
        <end position="478"/>
    </location>
</feature>
<dbReference type="InterPro" id="IPR036291">
    <property type="entry name" value="NAD(P)-bd_dom_sf"/>
</dbReference>
<dbReference type="InterPro" id="IPR029058">
    <property type="entry name" value="AB_hydrolase_fold"/>
</dbReference>
<dbReference type="Pfam" id="PF00561">
    <property type="entry name" value="Abhydrolase_1"/>
    <property type="match status" value="1"/>
</dbReference>
<dbReference type="Gene3D" id="3.40.50.720">
    <property type="entry name" value="NAD(P)-binding Rossmann-like Domain"/>
    <property type="match status" value="1"/>
</dbReference>
<evidence type="ECO:0000313" key="4">
    <source>
        <dbReference type="Proteomes" id="UP000294543"/>
    </source>
</evidence>
<dbReference type="InterPro" id="IPR051783">
    <property type="entry name" value="NAD(P)-dependent_oxidoreduct"/>
</dbReference>
<accession>A0A4R4VJU9</accession>
<evidence type="ECO:0000259" key="2">
    <source>
        <dbReference type="Pfam" id="PF07993"/>
    </source>
</evidence>
<feature type="non-terminal residue" evidence="3">
    <location>
        <position position="600"/>
    </location>
</feature>
<dbReference type="OrthoDB" id="5241256at2"/>
<evidence type="ECO:0000313" key="3">
    <source>
        <dbReference type="EMBL" id="TDD03143.1"/>
    </source>
</evidence>
<gene>
    <name evidence="3" type="ORF">E1294_50870</name>
</gene>
<dbReference type="EMBL" id="SMKP01000332">
    <property type="protein sequence ID" value="TDD03143.1"/>
    <property type="molecule type" value="Genomic_DNA"/>
</dbReference>
<name>A0A4R4VJU9_9ACTN</name>
<dbReference type="PANTHER" id="PTHR48079">
    <property type="entry name" value="PROTEIN YEEZ"/>
    <property type="match status" value="1"/>
</dbReference>
<dbReference type="GO" id="GO:0004029">
    <property type="term" value="F:aldehyde dehydrogenase (NAD+) activity"/>
    <property type="evidence" value="ECO:0007669"/>
    <property type="project" value="TreeGrafter"/>
</dbReference>
<proteinExistence type="predicted"/>
<dbReference type="PANTHER" id="PTHR48079:SF6">
    <property type="entry name" value="NAD(P)-BINDING DOMAIN-CONTAINING PROTEIN-RELATED"/>
    <property type="match status" value="1"/>
</dbReference>
<feature type="domain" description="Thioester reductase (TE)" evidence="2">
    <location>
        <begin position="15"/>
        <end position="251"/>
    </location>
</feature>
<sequence length="600" mass="64617">MQQSTMTAPDTLIFGATGFLGRWTVLHLLDQGRTVAAVVREPARNHLTTSTENKLRDWLRDHGMPTERLTVLSGDLTGGPGVGLSPADDERLAGVRDVFNTAAIYRFGLRREEARMVNVEGALNVLRWAATRPLLRRLVHVTGYRVGLDPHPRYPLPEAELAQLYRGKGAYEGSKIEGDAAVRVVAAQLGTPLTVVNPSSVIGHSLTGEAGQYIGLAELVRDLWQGRLPAVPGTARTFVPVVAVDHFARFMASIPEHDPEPGGLHWVLDENTPDLPDMLRLLAGHLGVRAPKTHIPVGLIRRLPTALTGANPETLTFLTEDRYDTTSAEKVAETAGLRQPPVCAALRRWADRLVADRFGAASAMLPGGFHDVSGSRTYVAGDRTSPGFVLLHGIPLDGESWRPVLDELDASALVADLPGLGRSTPTEATPLDWLTDLLAPMRTRPVIVAHSAAGAPALRYAAAHPDRIAGLLLISPYFLQKSTSRLLRTPLLATPLLKRISAERLATPLLSPNGDVSSGPVRSAIESATAQLRRPRVAHRTAAWLRAANHRTERAALQALLREVASTSLPLHLIAGQLDPLIRDPGPAAVTTIPATGHHP</sequence>
<dbReference type="SUPFAM" id="SSF53474">
    <property type="entry name" value="alpha/beta-Hydrolases"/>
    <property type="match status" value="1"/>
</dbReference>